<name>A0A0F9GFZ2_9ZZZZ</name>
<accession>A0A0F9GFZ2</accession>
<protein>
    <submittedName>
        <fullName evidence="1">Uncharacterized protein</fullName>
    </submittedName>
</protein>
<gene>
    <name evidence="1" type="ORF">LCGC14_2188740</name>
</gene>
<evidence type="ECO:0000313" key="1">
    <source>
        <dbReference type="EMBL" id="KKL62087.1"/>
    </source>
</evidence>
<proteinExistence type="predicted"/>
<comment type="caution">
    <text evidence="1">The sequence shown here is derived from an EMBL/GenBank/DDBJ whole genome shotgun (WGS) entry which is preliminary data.</text>
</comment>
<dbReference type="EMBL" id="LAZR01028602">
    <property type="protein sequence ID" value="KKL62087.1"/>
    <property type="molecule type" value="Genomic_DNA"/>
</dbReference>
<dbReference type="AlphaFoldDB" id="A0A0F9GFZ2"/>
<sequence>MPLTAGTLISDAELMSYPYVPDPPLPRPSLLRTLGSLDAEMVRLLLAEVPHAVSCAAADITVVSASNAAGYTLVLGFQYQQFTHEDANGVLTPIEVVTLDRLDDTLARHPAGVVVNLGTFMPVDPLGKRWAGSESRGWYVGDGDKILGRRATAPISPTSLTSTLTSPNLARDFFLHGLRLAMLLQYPDVPESILTLARERVPQERLLALQQAHKSVAISSRFGEKGVGAGVSIRRRILS</sequence>
<organism evidence="1">
    <name type="scientific">marine sediment metagenome</name>
    <dbReference type="NCBI Taxonomy" id="412755"/>
    <lineage>
        <taxon>unclassified sequences</taxon>
        <taxon>metagenomes</taxon>
        <taxon>ecological metagenomes</taxon>
    </lineage>
</organism>
<reference evidence="1" key="1">
    <citation type="journal article" date="2015" name="Nature">
        <title>Complex archaea that bridge the gap between prokaryotes and eukaryotes.</title>
        <authorList>
            <person name="Spang A."/>
            <person name="Saw J.H."/>
            <person name="Jorgensen S.L."/>
            <person name="Zaremba-Niedzwiedzka K."/>
            <person name="Martijn J."/>
            <person name="Lind A.E."/>
            <person name="van Eijk R."/>
            <person name="Schleper C."/>
            <person name="Guy L."/>
            <person name="Ettema T.J."/>
        </authorList>
    </citation>
    <scope>NUCLEOTIDE SEQUENCE</scope>
</reference>